<reference evidence="6" key="2">
    <citation type="journal article" date="2020" name="Nat. Commun.">
        <title>Large-scale genome sequencing of mycorrhizal fungi provides insights into the early evolution of symbiotic traits.</title>
        <authorList>
            <person name="Miyauchi S."/>
            <person name="Kiss E."/>
            <person name="Kuo A."/>
            <person name="Drula E."/>
            <person name="Kohler A."/>
            <person name="Sanchez-Garcia M."/>
            <person name="Morin E."/>
            <person name="Andreopoulos B."/>
            <person name="Barry K.W."/>
            <person name="Bonito G."/>
            <person name="Buee M."/>
            <person name="Carver A."/>
            <person name="Chen C."/>
            <person name="Cichocki N."/>
            <person name="Clum A."/>
            <person name="Culley D."/>
            <person name="Crous P.W."/>
            <person name="Fauchery L."/>
            <person name="Girlanda M."/>
            <person name="Hayes R.D."/>
            <person name="Keri Z."/>
            <person name="LaButti K."/>
            <person name="Lipzen A."/>
            <person name="Lombard V."/>
            <person name="Magnuson J."/>
            <person name="Maillard F."/>
            <person name="Murat C."/>
            <person name="Nolan M."/>
            <person name="Ohm R.A."/>
            <person name="Pangilinan J."/>
            <person name="Pereira M.F."/>
            <person name="Perotto S."/>
            <person name="Peter M."/>
            <person name="Pfister S."/>
            <person name="Riley R."/>
            <person name="Sitrit Y."/>
            <person name="Stielow J.B."/>
            <person name="Szollosi G."/>
            <person name="Zifcakova L."/>
            <person name="Stursova M."/>
            <person name="Spatafora J.W."/>
            <person name="Tedersoo L."/>
            <person name="Vaario L.M."/>
            <person name="Yamada A."/>
            <person name="Yan M."/>
            <person name="Wang P."/>
            <person name="Xu J."/>
            <person name="Bruns T."/>
            <person name="Baldrian P."/>
            <person name="Vilgalys R."/>
            <person name="Dunand C."/>
            <person name="Henrissat B."/>
            <person name="Grigoriev I.V."/>
            <person name="Hibbett D."/>
            <person name="Nagy L.G."/>
            <person name="Martin F.M."/>
        </authorList>
    </citation>
    <scope>NUCLEOTIDE SEQUENCE</scope>
    <source>
        <strain evidence="6">BED1</strain>
    </source>
</reference>
<accession>A0AAD4C2I4</accession>
<evidence type="ECO:0000256" key="2">
    <source>
        <dbReference type="ARBA" id="ARBA00010617"/>
    </source>
</evidence>
<keyword evidence="4" id="KW-0560">Oxidoreductase</keyword>
<dbReference type="Pfam" id="PF00067">
    <property type="entry name" value="p450"/>
    <property type="match status" value="1"/>
</dbReference>
<keyword evidence="5" id="KW-0408">Iron</keyword>
<evidence type="ECO:0000256" key="4">
    <source>
        <dbReference type="ARBA" id="ARBA00023002"/>
    </source>
</evidence>
<dbReference type="SUPFAM" id="SSF48264">
    <property type="entry name" value="Cytochrome P450"/>
    <property type="match status" value="1"/>
</dbReference>
<comment type="cofactor">
    <cofactor evidence="1">
        <name>heme</name>
        <dbReference type="ChEBI" id="CHEBI:30413"/>
    </cofactor>
</comment>
<dbReference type="InterPro" id="IPR001128">
    <property type="entry name" value="Cyt_P450"/>
</dbReference>
<comment type="caution">
    <text evidence="6">The sequence shown here is derived from an EMBL/GenBank/DDBJ whole genome shotgun (WGS) entry which is preliminary data.</text>
</comment>
<evidence type="ECO:0000256" key="1">
    <source>
        <dbReference type="ARBA" id="ARBA00001971"/>
    </source>
</evidence>
<dbReference type="Gene3D" id="1.10.630.10">
    <property type="entry name" value="Cytochrome P450"/>
    <property type="match status" value="1"/>
</dbReference>
<evidence type="ECO:0000256" key="3">
    <source>
        <dbReference type="ARBA" id="ARBA00022723"/>
    </source>
</evidence>
<dbReference type="PANTHER" id="PTHR46206">
    <property type="entry name" value="CYTOCHROME P450"/>
    <property type="match status" value="1"/>
</dbReference>
<dbReference type="GO" id="GO:0020037">
    <property type="term" value="F:heme binding"/>
    <property type="evidence" value="ECO:0007669"/>
    <property type="project" value="InterPro"/>
</dbReference>
<sequence length="189" mass="21357">MEGSEDSQRHVNNIIASRVLAINFAAIHTSSNSFTQVLYNLAANPQYVQDLRDEVEPIIKEEGWSKVSVAKMYKIDSFMKETNAMKDVTFLDGTVIPKGVFVAVAPHPMHFDNEAYDNADVFDPFRFANMRTEDSDDVKHQFPVTSPDYLVFGHGRHPCPARFFAASMLNTMLARFVVSYDVQLEQNAT</sequence>
<evidence type="ECO:0000256" key="5">
    <source>
        <dbReference type="ARBA" id="ARBA00023004"/>
    </source>
</evidence>
<dbReference type="InterPro" id="IPR036396">
    <property type="entry name" value="Cyt_P450_sf"/>
</dbReference>
<dbReference type="AlphaFoldDB" id="A0AAD4C2I4"/>
<keyword evidence="3" id="KW-0479">Metal-binding</keyword>
<dbReference type="EMBL" id="WHUW01000004">
    <property type="protein sequence ID" value="KAF8447304.1"/>
    <property type="molecule type" value="Genomic_DNA"/>
</dbReference>
<dbReference type="GO" id="GO:0005506">
    <property type="term" value="F:iron ion binding"/>
    <property type="evidence" value="ECO:0007669"/>
    <property type="project" value="InterPro"/>
</dbReference>
<protein>
    <submittedName>
        <fullName evidence="6">Cytochrome P450</fullName>
    </submittedName>
</protein>
<evidence type="ECO:0000313" key="6">
    <source>
        <dbReference type="EMBL" id="KAF8447304.1"/>
    </source>
</evidence>
<dbReference type="CDD" id="cd11041">
    <property type="entry name" value="CYP503A1-like"/>
    <property type="match status" value="1"/>
</dbReference>
<proteinExistence type="inferred from homology"/>
<reference evidence="6" key="1">
    <citation type="submission" date="2019-10" db="EMBL/GenBank/DDBJ databases">
        <authorList>
            <consortium name="DOE Joint Genome Institute"/>
            <person name="Kuo A."/>
            <person name="Miyauchi S."/>
            <person name="Kiss E."/>
            <person name="Drula E."/>
            <person name="Kohler A."/>
            <person name="Sanchez-Garcia M."/>
            <person name="Andreopoulos B."/>
            <person name="Barry K.W."/>
            <person name="Bonito G."/>
            <person name="Buee M."/>
            <person name="Carver A."/>
            <person name="Chen C."/>
            <person name="Cichocki N."/>
            <person name="Clum A."/>
            <person name="Culley D."/>
            <person name="Crous P.W."/>
            <person name="Fauchery L."/>
            <person name="Girlanda M."/>
            <person name="Hayes R."/>
            <person name="Keri Z."/>
            <person name="LaButti K."/>
            <person name="Lipzen A."/>
            <person name="Lombard V."/>
            <person name="Magnuson J."/>
            <person name="Maillard F."/>
            <person name="Morin E."/>
            <person name="Murat C."/>
            <person name="Nolan M."/>
            <person name="Ohm R."/>
            <person name="Pangilinan J."/>
            <person name="Pereira M."/>
            <person name="Perotto S."/>
            <person name="Peter M."/>
            <person name="Riley R."/>
            <person name="Sitrit Y."/>
            <person name="Stielow B."/>
            <person name="Szollosi G."/>
            <person name="Zifcakova L."/>
            <person name="Stursova M."/>
            <person name="Spatafora J.W."/>
            <person name="Tedersoo L."/>
            <person name="Vaario L.-M."/>
            <person name="Yamada A."/>
            <person name="Yan M."/>
            <person name="Wang P."/>
            <person name="Xu J."/>
            <person name="Bruns T."/>
            <person name="Baldrian P."/>
            <person name="Vilgalys R."/>
            <person name="Henrissat B."/>
            <person name="Grigoriev I.V."/>
            <person name="Hibbett D."/>
            <person name="Nagy L.G."/>
            <person name="Martin F.M."/>
        </authorList>
    </citation>
    <scope>NUCLEOTIDE SEQUENCE</scope>
    <source>
        <strain evidence="6">BED1</strain>
    </source>
</reference>
<organism evidence="6 7">
    <name type="scientific">Boletus edulis BED1</name>
    <dbReference type="NCBI Taxonomy" id="1328754"/>
    <lineage>
        <taxon>Eukaryota</taxon>
        <taxon>Fungi</taxon>
        <taxon>Dikarya</taxon>
        <taxon>Basidiomycota</taxon>
        <taxon>Agaricomycotina</taxon>
        <taxon>Agaricomycetes</taxon>
        <taxon>Agaricomycetidae</taxon>
        <taxon>Boletales</taxon>
        <taxon>Boletineae</taxon>
        <taxon>Boletaceae</taxon>
        <taxon>Boletoideae</taxon>
        <taxon>Boletus</taxon>
    </lineage>
</organism>
<dbReference type="GO" id="GO:0004497">
    <property type="term" value="F:monooxygenase activity"/>
    <property type="evidence" value="ECO:0007669"/>
    <property type="project" value="InterPro"/>
</dbReference>
<dbReference type="GO" id="GO:0016705">
    <property type="term" value="F:oxidoreductase activity, acting on paired donors, with incorporation or reduction of molecular oxygen"/>
    <property type="evidence" value="ECO:0007669"/>
    <property type="project" value="InterPro"/>
</dbReference>
<evidence type="ECO:0000313" key="7">
    <source>
        <dbReference type="Proteomes" id="UP001194468"/>
    </source>
</evidence>
<name>A0AAD4C2I4_BOLED</name>
<comment type="similarity">
    <text evidence="2">Belongs to the cytochrome P450 family.</text>
</comment>
<dbReference type="Proteomes" id="UP001194468">
    <property type="component" value="Unassembled WGS sequence"/>
</dbReference>
<gene>
    <name evidence="6" type="ORF">L210DRAFT_3641262</name>
</gene>
<keyword evidence="7" id="KW-1185">Reference proteome</keyword>